<proteinExistence type="predicted"/>
<reference evidence="1 2" key="1">
    <citation type="submission" date="2021-01" db="EMBL/GenBank/DDBJ databases">
        <title>Chromosome-level genome assembly of a human fungal pathogen reveals clustering of transcriptionally co-regulated genes.</title>
        <authorList>
            <person name="Voorhies M."/>
            <person name="Cohen S."/>
            <person name="Shea T.P."/>
            <person name="Petrus S."/>
            <person name="Munoz J.F."/>
            <person name="Poplawski S."/>
            <person name="Goldman W.E."/>
            <person name="Michael T."/>
            <person name="Cuomo C.A."/>
            <person name="Sil A."/>
            <person name="Beyhan S."/>
        </authorList>
    </citation>
    <scope>NUCLEOTIDE SEQUENCE [LARGE SCALE GENOMIC DNA]</scope>
    <source>
        <strain evidence="1 2">G184AR</strain>
    </source>
</reference>
<protein>
    <submittedName>
        <fullName evidence="1">Uncharacterized protein</fullName>
    </submittedName>
</protein>
<evidence type="ECO:0000313" key="2">
    <source>
        <dbReference type="Proteomes" id="UP000670092"/>
    </source>
</evidence>
<sequence>MYYARSTLCTVWSKTVQNLDFGLQESAADPLSVLCLSPSLRRFPRHSTPSYKRLTRSRNPKHYWKKTFTRFS</sequence>
<organism evidence="1 2">
    <name type="scientific">Ajellomyces capsulatus</name>
    <name type="common">Darling's disease fungus</name>
    <name type="synonym">Histoplasma capsulatum</name>
    <dbReference type="NCBI Taxonomy" id="5037"/>
    <lineage>
        <taxon>Eukaryota</taxon>
        <taxon>Fungi</taxon>
        <taxon>Dikarya</taxon>
        <taxon>Ascomycota</taxon>
        <taxon>Pezizomycotina</taxon>
        <taxon>Eurotiomycetes</taxon>
        <taxon>Eurotiomycetidae</taxon>
        <taxon>Onygenales</taxon>
        <taxon>Ajellomycetaceae</taxon>
        <taxon>Histoplasma</taxon>
    </lineage>
</organism>
<comment type="caution">
    <text evidence="1">The sequence shown here is derived from an EMBL/GenBank/DDBJ whole genome shotgun (WGS) entry which is preliminary data.</text>
</comment>
<dbReference type="EMBL" id="JAEVHI010000001">
    <property type="protein sequence ID" value="KAG5305501.1"/>
    <property type="molecule type" value="Genomic_DNA"/>
</dbReference>
<dbReference type="Proteomes" id="UP000670092">
    <property type="component" value="Unassembled WGS sequence"/>
</dbReference>
<gene>
    <name evidence="1" type="ORF">I7I52_04183</name>
</gene>
<name>A0A8H7ZAG4_AJECA</name>
<dbReference type="VEuPathDB" id="FungiDB:I7I52_04183"/>
<accession>A0A8H7ZAG4</accession>
<evidence type="ECO:0000313" key="1">
    <source>
        <dbReference type="EMBL" id="KAG5305501.1"/>
    </source>
</evidence>
<dbReference type="AlphaFoldDB" id="A0A8H7ZAG4"/>